<accession>A0ABU8KN64</accession>
<dbReference type="Gene3D" id="3.50.50.60">
    <property type="entry name" value="FAD/NAD(P)-binding domain"/>
    <property type="match status" value="1"/>
</dbReference>
<evidence type="ECO:0000313" key="1">
    <source>
        <dbReference type="EMBL" id="MEI9407144.1"/>
    </source>
</evidence>
<comment type="caution">
    <text evidence="1">The sequence shown here is derived from an EMBL/GenBank/DDBJ whole genome shotgun (WGS) entry which is preliminary data.</text>
</comment>
<dbReference type="InterPro" id="IPR036188">
    <property type="entry name" value="FAD/NAD-bd_sf"/>
</dbReference>
<dbReference type="EMBL" id="JAPYKO010000126">
    <property type="protein sequence ID" value="MEI9407144.1"/>
    <property type="molecule type" value="Genomic_DNA"/>
</dbReference>
<feature type="non-terminal residue" evidence="1">
    <location>
        <position position="1"/>
    </location>
</feature>
<proteinExistence type="predicted"/>
<dbReference type="Proteomes" id="UP001366503">
    <property type="component" value="Unassembled WGS sequence"/>
</dbReference>
<keyword evidence="2" id="KW-1185">Reference proteome</keyword>
<sequence>TVVPGLYAAGDVVNEINQIAVAFGHAAIAATDIHNHLADTNHRFRH</sequence>
<protein>
    <submittedName>
        <fullName evidence="1">NAD(P)/FAD-dependent oxidoreductase</fullName>
    </submittedName>
</protein>
<dbReference type="SUPFAM" id="SSF51905">
    <property type="entry name" value="FAD/NAD(P)-binding domain"/>
    <property type="match status" value="1"/>
</dbReference>
<organism evidence="1 2">
    <name type="scientific">Mesorhizobium argentiipisi</name>
    <dbReference type="NCBI Taxonomy" id="3015175"/>
    <lineage>
        <taxon>Bacteria</taxon>
        <taxon>Pseudomonadati</taxon>
        <taxon>Pseudomonadota</taxon>
        <taxon>Alphaproteobacteria</taxon>
        <taxon>Hyphomicrobiales</taxon>
        <taxon>Phyllobacteriaceae</taxon>
        <taxon>Mesorhizobium</taxon>
    </lineage>
</organism>
<name>A0ABU8KN64_9HYPH</name>
<reference evidence="1 2" key="1">
    <citation type="submission" date="2022-12" db="EMBL/GenBank/DDBJ databases">
        <authorList>
            <person name="Muema E."/>
        </authorList>
    </citation>
    <scope>NUCLEOTIDE SEQUENCE [LARGE SCALE GENOMIC DNA]</scope>
    <source>
        <strain evidence="2">1330</strain>
    </source>
</reference>
<gene>
    <name evidence="1" type="ORF">O7A05_34195</name>
</gene>
<evidence type="ECO:0000313" key="2">
    <source>
        <dbReference type="Proteomes" id="UP001366503"/>
    </source>
</evidence>